<evidence type="ECO:0000256" key="2">
    <source>
        <dbReference type="ARBA" id="ARBA00008869"/>
    </source>
</evidence>
<dbReference type="InterPro" id="IPR003439">
    <property type="entry name" value="ABC_transporter-like_ATP-bd"/>
</dbReference>
<dbReference type="SMART" id="SM00382">
    <property type="entry name" value="AAA"/>
    <property type="match status" value="1"/>
</dbReference>
<evidence type="ECO:0000256" key="10">
    <source>
        <dbReference type="SAM" id="SignalP"/>
    </source>
</evidence>
<gene>
    <name evidence="12" type="ORF">C1SCF055_LOCUS38569</name>
</gene>
<keyword evidence="8" id="KW-1133">Transmembrane helix</keyword>
<dbReference type="GO" id="GO:0005524">
    <property type="term" value="F:ATP binding"/>
    <property type="evidence" value="ECO:0007669"/>
    <property type="project" value="UniProtKB-KW"/>
</dbReference>
<dbReference type="InterPro" id="IPR003593">
    <property type="entry name" value="AAA+_ATPase"/>
</dbReference>
<evidence type="ECO:0000256" key="7">
    <source>
        <dbReference type="ARBA" id="ARBA00022840"/>
    </source>
</evidence>
<dbReference type="PANTHER" id="PTHR19229:SF36">
    <property type="entry name" value="ATP-BINDING CASSETTE SUB-FAMILY A MEMBER 2"/>
    <property type="match status" value="1"/>
</dbReference>
<dbReference type="EMBL" id="CAMXCT030005946">
    <property type="protein sequence ID" value="CAL4800924.1"/>
    <property type="molecule type" value="Genomic_DNA"/>
</dbReference>
<reference evidence="12" key="1">
    <citation type="submission" date="2022-10" db="EMBL/GenBank/DDBJ databases">
        <authorList>
            <person name="Chen Y."/>
            <person name="Dougan E. K."/>
            <person name="Chan C."/>
            <person name="Rhodes N."/>
            <person name="Thang M."/>
        </authorList>
    </citation>
    <scope>NUCLEOTIDE SEQUENCE</scope>
</reference>
<evidence type="ECO:0000256" key="1">
    <source>
        <dbReference type="ARBA" id="ARBA00004141"/>
    </source>
</evidence>
<evidence type="ECO:0000256" key="9">
    <source>
        <dbReference type="ARBA" id="ARBA00023136"/>
    </source>
</evidence>
<dbReference type="GO" id="GO:0016020">
    <property type="term" value="C:membrane"/>
    <property type="evidence" value="ECO:0007669"/>
    <property type="project" value="UniProtKB-SubCell"/>
</dbReference>
<evidence type="ECO:0000313" key="14">
    <source>
        <dbReference type="Proteomes" id="UP001152797"/>
    </source>
</evidence>
<keyword evidence="6" id="KW-0547">Nucleotide-binding</keyword>
<dbReference type="Proteomes" id="UP001152797">
    <property type="component" value="Unassembled WGS sequence"/>
</dbReference>
<dbReference type="Pfam" id="PF00005">
    <property type="entry name" value="ABC_tran"/>
    <property type="match status" value="1"/>
</dbReference>
<evidence type="ECO:0000256" key="6">
    <source>
        <dbReference type="ARBA" id="ARBA00022741"/>
    </source>
</evidence>
<keyword evidence="9" id="KW-0472">Membrane</keyword>
<comment type="caution">
    <text evidence="12">The sequence shown here is derived from an EMBL/GenBank/DDBJ whole genome shotgun (WGS) entry which is preliminary data.</text>
</comment>
<sequence length="329" mass="35814">MTAQLLAVPCSLFLWRYLEQVVPRDYGSRAGRARTAAAVPSEVVTRRRAQGKIAEETLPVACTVELQNVRKEFLIGGRRPNRRVVAVKRLDLGLAEGEILALLGHNGAGKSTTVSMLTGVLPPTEGRVIIHGYDVAQHPEEARRFLGVCPQHDILFDFLSADDHLRLAASLRGVQGGGSAQDLLRAVGLLGHLLGAPAGQLSSGRRRALCVALAFVGDPRFILLDEPTSGMDPYVRRSMWELLKKYRPGRALCLSTHYMDEAEMLGDHVCILSRGTLQCYGSPEWLKARLGSGYALTLSATQATRTLQVAKTALDLLQRNALGSWCVVV</sequence>
<evidence type="ECO:0000256" key="8">
    <source>
        <dbReference type="ARBA" id="ARBA00022989"/>
    </source>
</evidence>
<protein>
    <submittedName>
        <fullName evidence="13">ABCA1 protein</fullName>
    </submittedName>
</protein>
<dbReference type="EMBL" id="CAMXCT010005946">
    <property type="protein sequence ID" value="CAI4013612.1"/>
    <property type="molecule type" value="Genomic_DNA"/>
</dbReference>
<keyword evidence="7" id="KW-0067">ATP-binding</keyword>
<dbReference type="GO" id="GO:0016887">
    <property type="term" value="F:ATP hydrolysis activity"/>
    <property type="evidence" value="ECO:0007669"/>
    <property type="project" value="InterPro"/>
</dbReference>
<dbReference type="AlphaFoldDB" id="A0A9P1DNE8"/>
<evidence type="ECO:0000256" key="4">
    <source>
        <dbReference type="ARBA" id="ARBA00022692"/>
    </source>
</evidence>
<keyword evidence="14" id="KW-1185">Reference proteome</keyword>
<dbReference type="Gene3D" id="3.40.50.300">
    <property type="entry name" value="P-loop containing nucleotide triphosphate hydrolases"/>
    <property type="match status" value="1"/>
</dbReference>
<keyword evidence="3" id="KW-0813">Transport</keyword>
<proteinExistence type="inferred from homology"/>
<keyword evidence="4" id="KW-0812">Transmembrane</keyword>
<dbReference type="PROSITE" id="PS50893">
    <property type="entry name" value="ABC_TRANSPORTER_2"/>
    <property type="match status" value="1"/>
</dbReference>
<feature type="chain" id="PRO_5043271565" evidence="10">
    <location>
        <begin position="21"/>
        <end position="329"/>
    </location>
</feature>
<reference evidence="13 14" key="2">
    <citation type="submission" date="2024-05" db="EMBL/GenBank/DDBJ databases">
        <authorList>
            <person name="Chen Y."/>
            <person name="Shah S."/>
            <person name="Dougan E. K."/>
            <person name="Thang M."/>
            <person name="Chan C."/>
        </authorList>
    </citation>
    <scope>NUCLEOTIDE SEQUENCE [LARGE SCALE GENOMIC DNA]</scope>
</reference>
<dbReference type="FunFam" id="3.40.50.300:FF:000335">
    <property type="entry name" value="ATP binding cassette subfamily A member 5"/>
    <property type="match status" value="1"/>
</dbReference>
<dbReference type="InterPro" id="IPR027417">
    <property type="entry name" value="P-loop_NTPase"/>
</dbReference>
<keyword evidence="5" id="KW-0677">Repeat</keyword>
<dbReference type="PANTHER" id="PTHR19229">
    <property type="entry name" value="ATP-BINDING CASSETTE TRANSPORTER SUBFAMILY A ABCA"/>
    <property type="match status" value="1"/>
</dbReference>
<evidence type="ECO:0000259" key="11">
    <source>
        <dbReference type="PROSITE" id="PS50893"/>
    </source>
</evidence>
<dbReference type="SUPFAM" id="SSF52540">
    <property type="entry name" value="P-loop containing nucleoside triphosphate hydrolases"/>
    <property type="match status" value="1"/>
</dbReference>
<feature type="signal peptide" evidence="10">
    <location>
        <begin position="1"/>
        <end position="20"/>
    </location>
</feature>
<keyword evidence="10" id="KW-0732">Signal</keyword>
<organism evidence="12">
    <name type="scientific">Cladocopium goreaui</name>
    <dbReference type="NCBI Taxonomy" id="2562237"/>
    <lineage>
        <taxon>Eukaryota</taxon>
        <taxon>Sar</taxon>
        <taxon>Alveolata</taxon>
        <taxon>Dinophyceae</taxon>
        <taxon>Suessiales</taxon>
        <taxon>Symbiodiniaceae</taxon>
        <taxon>Cladocopium</taxon>
    </lineage>
</organism>
<evidence type="ECO:0000256" key="3">
    <source>
        <dbReference type="ARBA" id="ARBA00022448"/>
    </source>
</evidence>
<evidence type="ECO:0000313" key="13">
    <source>
        <dbReference type="EMBL" id="CAL4800924.1"/>
    </source>
</evidence>
<dbReference type="GO" id="GO:0140359">
    <property type="term" value="F:ABC-type transporter activity"/>
    <property type="evidence" value="ECO:0007669"/>
    <property type="project" value="InterPro"/>
</dbReference>
<feature type="domain" description="ABC transporter" evidence="11">
    <location>
        <begin position="64"/>
        <end position="299"/>
    </location>
</feature>
<accession>A0A9P1DNE8</accession>
<dbReference type="OrthoDB" id="447315at2759"/>
<dbReference type="InterPro" id="IPR026082">
    <property type="entry name" value="ABCA"/>
</dbReference>
<comment type="similarity">
    <text evidence="2">Belongs to the ABC transporter superfamily. ABCA family.</text>
</comment>
<evidence type="ECO:0000313" key="12">
    <source>
        <dbReference type="EMBL" id="CAI4013612.1"/>
    </source>
</evidence>
<dbReference type="CDD" id="cd03263">
    <property type="entry name" value="ABC_subfamily_A"/>
    <property type="match status" value="1"/>
</dbReference>
<comment type="subcellular location">
    <subcellularLocation>
        <location evidence="1">Membrane</location>
        <topology evidence="1">Multi-pass membrane protein</topology>
    </subcellularLocation>
</comment>
<name>A0A9P1DNE8_9DINO</name>
<dbReference type="GO" id="GO:0005319">
    <property type="term" value="F:lipid transporter activity"/>
    <property type="evidence" value="ECO:0007669"/>
    <property type="project" value="TreeGrafter"/>
</dbReference>
<evidence type="ECO:0000256" key="5">
    <source>
        <dbReference type="ARBA" id="ARBA00022737"/>
    </source>
</evidence>
<dbReference type="EMBL" id="CAMXCT020005946">
    <property type="protein sequence ID" value="CAL1166987.1"/>
    <property type="molecule type" value="Genomic_DNA"/>
</dbReference>